<comment type="similarity">
    <text evidence="1 4">Belongs to the D-isomer specific 2-hydroxyacid dehydrogenase family.</text>
</comment>
<dbReference type="STRING" id="1442368.A0A0D2HI82"/>
<dbReference type="AlphaFoldDB" id="A0A0D2HI82"/>
<proteinExistence type="inferred from homology"/>
<dbReference type="Gene3D" id="3.40.50.720">
    <property type="entry name" value="NAD(P)-binding Rossmann-like Domain"/>
    <property type="match status" value="2"/>
</dbReference>
<dbReference type="RefSeq" id="XP_013287957.1">
    <property type="nucleotide sequence ID" value="XM_013432503.1"/>
</dbReference>
<dbReference type="EMBL" id="KN846970">
    <property type="protein sequence ID" value="KIW84149.1"/>
    <property type="molecule type" value="Genomic_DNA"/>
</dbReference>
<name>A0A0D2HI82_9EURO</name>
<organism evidence="7 8">
    <name type="scientific">Fonsecaea pedrosoi CBS 271.37</name>
    <dbReference type="NCBI Taxonomy" id="1442368"/>
    <lineage>
        <taxon>Eukaryota</taxon>
        <taxon>Fungi</taxon>
        <taxon>Dikarya</taxon>
        <taxon>Ascomycota</taxon>
        <taxon>Pezizomycotina</taxon>
        <taxon>Eurotiomycetes</taxon>
        <taxon>Chaetothyriomycetidae</taxon>
        <taxon>Chaetothyriales</taxon>
        <taxon>Herpotrichiellaceae</taxon>
        <taxon>Fonsecaea</taxon>
    </lineage>
</organism>
<keyword evidence="2 4" id="KW-0560">Oxidoreductase</keyword>
<dbReference type="SUPFAM" id="SSF51735">
    <property type="entry name" value="NAD(P)-binding Rossmann-fold domains"/>
    <property type="match status" value="1"/>
</dbReference>
<dbReference type="CDD" id="cd12169">
    <property type="entry name" value="PGDH_like_1"/>
    <property type="match status" value="1"/>
</dbReference>
<dbReference type="VEuPathDB" id="FungiDB:Z517_03397"/>
<evidence type="ECO:0000313" key="8">
    <source>
        <dbReference type="Proteomes" id="UP000053029"/>
    </source>
</evidence>
<evidence type="ECO:0000256" key="3">
    <source>
        <dbReference type="ARBA" id="ARBA00023027"/>
    </source>
</evidence>
<dbReference type="Proteomes" id="UP000053029">
    <property type="component" value="Unassembled WGS sequence"/>
</dbReference>
<keyword evidence="3" id="KW-0520">NAD</keyword>
<accession>A0A0D2HI82</accession>
<dbReference type="GO" id="GO:0051287">
    <property type="term" value="F:NAD binding"/>
    <property type="evidence" value="ECO:0007669"/>
    <property type="project" value="InterPro"/>
</dbReference>
<dbReference type="Pfam" id="PF00389">
    <property type="entry name" value="2-Hacid_dh"/>
    <property type="match status" value="1"/>
</dbReference>
<dbReference type="Pfam" id="PF02826">
    <property type="entry name" value="2-Hacid_dh_C"/>
    <property type="match status" value="1"/>
</dbReference>
<sequence>MATSKTRLAILDDYQGIAAAKFAHLQPKVEVTTFSDTINPSGKAEKDVLIERLRPFTVISTMRERTPLPGDVIRALPNLRLLLTTGMKNSAIDMAACTEQNVIVAGAKGIGKSGDVSFPTSIDSTLQHCWALILGIARNIARDDAAVKSGLWEISPATGLKGKTLGLLGFGNLGARVASSGVWAFGMKILAWSSSLTQEVAEQKARSFGLPSGTFKVASSKEELLREADVLSIHYVLSDRSRDLLGERELALLKPSALLVNTSRGALINETALLDALNHGRIKGAALDVYHVEPLPLDSPWRTTAWGKDGRSQVLLSPHMGYVEEGVMNRWYEDTASNLELWLEGKDIPTKLN</sequence>
<feature type="domain" description="D-isomer specific 2-hydroxyacid dehydrogenase catalytic" evidence="5">
    <location>
        <begin position="31"/>
        <end position="352"/>
    </location>
</feature>
<protein>
    <submittedName>
        <fullName evidence="7">Unplaced genomic scaffold supercont1.2, whole genome shotgun sequence</fullName>
    </submittedName>
</protein>
<evidence type="ECO:0000313" key="7">
    <source>
        <dbReference type="EMBL" id="KIW84149.1"/>
    </source>
</evidence>
<evidence type="ECO:0000256" key="2">
    <source>
        <dbReference type="ARBA" id="ARBA00023002"/>
    </source>
</evidence>
<dbReference type="OrthoDB" id="298012at2759"/>
<evidence type="ECO:0000256" key="4">
    <source>
        <dbReference type="RuleBase" id="RU003719"/>
    </source>
</evidence>
<evidence type="ECO:0000256" key="1">
    <source>
        <dbReference type="ARBA" id="ARBA00005854"/>
    </source>
</evidence>
<feature type="domain" description="D-isomer specific 2-hydroxyacid dehydrogenase NAD-binding" evidence="6">
    <location>
        <begin position="131"/>
        <end position="321"/>
    </location>
</feature>
<dbReference type="PROSITE" id="PS00671">
    <property type="entry name" value="D_2_HYDROXYACID_DH_3"/>
    <property type="match status" value="1"/>
</dbReference>
<dbReference type="InterPro" id="IPR050857">
    <property type="entry name" value="D-2-hydroxyacid_DH"/>
</dbReference>
<dbReference type="GeneID" id="25302887"/>
<dbReference type="SUPFAM" id="SSF52283">
    <property type="entry name" value="Formate/glycerate dehydrogenase catalytic domain-like"/>
    <property type="match status" value="1"/>
</dbReference>
<dbReference type="InterPro" id="IPR036291">
    <property type="entry name" value="NAD(P)-bd_dom_sf"/>
</dbReference>
<dbReference type="PANTHER" id="PTHR42789:SF1">
    <property type="entry name" value="D-ISOMER SPECIFIC 2-HYDROXYACID DEHYDROGENASE FAMILY PROTEIN (AFU_ORTHOLOGUE AFUA_6G10090)"/>
    <property type="match status" value="1"/>
</dbReference>
<dbReference type="InterPro" id="IPR006140">
    <property type="entry name" value="D-isomer_DH_NAD-bd"/>
</dbReference>
<dbReference type="InterPro" id="IPR029753">
    <property type="entry name" value="D-isomer_DH_CS"/>
</dbReference>
<dbReference type="InterPro" id="IPR006139">
    <property type="entry name" value="D-isomer_2_OHA_DH_cat_dom"/>
</dbReference>
<evidence type="ECO:0000259" key="5">
    <source>
        <dbReference type="Pfam" id="PF00389"/>
    </source>
</evidence>
<dbReference type="HOGENOM" id="CLU_019796_1_3_1"/>
<dbReference type="PANTHER" id="PTHR42789">
    <property type="entry name" value="D-ISOMER SPECIFIC 2-HYDROXYACID DEHYDROGENASE FAMILY PROTEIN (AFU_ORTHOLOGUE AFUA_6G10090)"/>
    <property type="match status" value="1"/>
</dbReference>
<reference evidence="7 8" key="1">
    <citation type="submission" date="2015-01" db="EMBL/GenBank/DDBJ databases">
        <title>The Genome Sequence of Fonsecaea pedrosoi CBS 271.37.</title>
        <authorList>
            <consortium name="The Broad Institute Genomics Platform"/>
            <person name="Cuomo C."/>
            <person name="de Hoog S."/>
            <person name="Gorbushina A."/>
            <person name="Stielow B."/>
            <person name="Teixiera M."/>
            <person name="Abouelleil A."/>
            <person name="Chapman S.B."/>
            <person name="Priest M."/>
            <person name="Young S.K."/>
            <person name="Wortman J."/>
            <person name="Nusbaum C."/>
            <person name="Birren B."/>
        </authorList>
    </citation>
    <scope>NUCLEOTIDE SEQUENCE [LARGE SCALE GENOMIC DNA]</scope>
    <source>
        <strain evidence="7 8">CBS 271.37</strain>
    </source>
</reference>
<gene>
    <name evidence="7" type="ORF">Z517_03397</name>
</gene>
<evidence type="ECO:0000259" key="6">
    <source>
        <dbReference type="Pfam" id="PF02826"/>
    </source>
</evidence>
<dbReference type="GO" id="GO:0016616">
    <property type="term" value="F:oxidoreductase activity, acting on the CH-OH group of donors, NAD or NADP as acceptor"/>
    <property type="evidence" value="ECO:0007669"/>
    <property type="project" value="InterPro"/>
</dbReference>
<keyword evidence="8" id="KW-1185">Reference proteome</keyword>